<dbReference type="Proteomes" id="UP001500443">
    <property type="component" value="Unassembled WGS sequence"/>
</dbReference>
<dbReference type="RefSeq" id="WP_344291636.1">
    <property type="nucleotide sequence ID" value="NZ_BAAAPF010000158.1"/>
</dbReference>
<protein>
    <submittedName>
        <fullName evidence="1">Uncharacterized protein</fullName>
    </submittedName>
</protein>
<reference evidence="1 2" key="1">
    <citation type="journal article" date="2019" name="Int. J. Syst. Evol. Microbiol.">
        <title>The Global Catalogue of Microorganisms (GCM) 10K type strain sequencing project: providing services to taxonomists for standard genome sequencing and annotation.</title>
        <authorList>
            <consortium name="The Broad Institute Genomics Platform"/>
            <consortium name="The Broad Institute Genome Sequencing Center for Infectious Disease"/>
            <person name="Wu L."/>
            <person name="Ma J."/>
        </authorList>
    </citation>
    <scope>NUCLEOTIDE SEQUENCE [LARGE SCALE GENOMIC DNA]</scope>
    <source>
        <strain evidence="1 2">JCM 15481</strain>
    </source>
</reference>
<organism evidence="1 2">
    <name type="scientific">Streptomyces synnematoformans</name>
    <dbReference type="NCBI Taxonomy" id="415721"/>
    <lineage>
        <taxon>Bacteria</taxon>
        <taxon>Bacillati</taxon>
        <taxon>Actinomycetota</taxon>
        <taxon>Actinomycetes</taxon>
        <taxon>Kitasatosporales</taxon>
        <taxon>Streptomycetaceae</taxon>
        <taxon>Streptomyces</taxon>
    </lineage>
</organism>
<evidence type="ECO:0000313" key="1">
    <source>
        <dbReference type="EMBL" id="GAA2134299.1"/>
    </source>
</evidence>
<gene>
    <name evidence="1" type="ORF">GCM10009802_42850</name>
</gene>
<sequence length="145" mass="15893">MGDEQTGTGRVTVFPLTHHWPDRRCLLAYTTTGDFGTTAIVGVLPVPELEHPDLLAVAADHHAQGLYGSRGGPENACAAWVICTGWSARIGGSGPRLDIKNTDWHLRLDRRIELAQQIYGHDALHTGTFTLNDDELTEQALQLVR</sequence>
<proteinExistence type="predicted"/>
<comment type="caution">
    <text evidence="1">The sequence shown here is derived from an EMBL/GenBank/DDBJ whole genome shotgun (WGS) entry which is preliminary data.</text>
</comment>
<name>A0ABN2YZ38_9ACTN</name>
<evidence type="ECO:0000313" key="2">
    <source>
        <dbReference type="Proteomes" id="UP001500443"/>
    </source>
</evidence>
<dbReference type="EMBL" id="BAAAPF010000158">
    <property type="protein sequence ID" value="GAA2134299.1"/>
    <property type="molecule type" value="Genomic_DNA"/>
</dbReference>
<keyword evidence="2" id="KW-1185">Reference proteome</keyword>
<accession>A0ABN2YZ38</accession>